<keyword evidence="1" id="KW-0472">Membrane</keyword>
<evidence type="ECO:0000256" key="1">
    <source>
        <dbReference type="SAM" id="Phobius"/>
    </source>
</evidence>
<reference evidence="3 4" key="1">
    <citation type="submission" date="2019-06" db="EMBL/GenBank/DDBJ databases">
        <title>Genome sequence analysis of &gt;100 Bacillus licheniformis strains suggests intrinsic resistance to this species.</title>
        <authorList>
            <person name="Wels M."/>
            <person name="Siezen R.J."/>
            <person name="Johansen E."/>
            <person name="Stuer-Lauridsen B."/>
            <person name="Bjerre K."/>
            <person name="Nielsen B.K.K."/>
        </authorList>
    </citation>
    <scope>NUCLEOTIDE SEQUENCE [LARGE SCALE GENOMIC DNA]</scope>
    <source>
        <strain evidence="3 4">BAC-16736</strain>
    </source>
</reference>
<dbReference type="Proteomes" id="UP000595038">
    <property type="component" value="Chromosome"/>
</dbReference>
<feature type="transmembrane region" description="Helical" evidence="1">
    <location>
        <begin position="229"/>
        <end position="252"/>
    </location>
</feature>
<dbReference type="RefSeq" id="WP_003186326.1">
    <property type="nucleotide sequence ID" value="NZ_BEXU01000002.1"/>
</dbReference>
<evidence type="ECO:0000313" key="3">
    <source>
        <dbReference type="EMBL" id="TWL27499.1"/>
    </source>
</evidence>
<sequence>MNSFFMLFQKEWTESWRDGKLLWLPVILILLGLIQPLSLYYMPQIIDMAGNLPEGSVIDIPRPRGEEVMASTLSQFGTVGTAIFVFSVMGSIVHERNQGSLSLVMARPVSPLQYIGSKWLQQVLLVLVSFAASYGLAFYYTNLLFGKVEFDRFLVSLSVYSIWIIFVMSVTMFFSALFRHIGGIAGMSICFIAFVSLAGSLFPRFTEWMPDKAKSQADYFIMHGSWDHAFGWMVFSSLGIVILLFMCTVFVFKRYESY</sequence>
<dbReference type="Pfam" id="PF12679">
    <property type="entry name" value="ABC2_membrane_2"/>
    <property type="match status" value="1"/>
</dbReference>
<proteinExistence type="predicted"/>
<dbReference type="Proteomes" id="UP000435910">
    <property type="component" value="Unassembled WGS sequence"/>
</dbReference>
<name>A0A415J912_BACLI</name>
<reference evidence="2 5" key="2">
    <citation type="submission" date="2020-12" db="EMBL/GenBank/DDBJ databases">
        <title>FDA dAtabase for Regulatory Grade micrObial Sequences (FDA-ARGOS): Supporting development and validation of Infectious Disease Dx tests.</title>
        <authorList>
            <person name="Nelson B."/>
            <person name="Plummer A."/>
            <person name="Tallon L."/>
            <person name="Sadzewicz L."/>
            <person name="Zhao X."/>
            <person name="Boylan J."/>
            <person name="Ott S."/>
            <person name="Bowen H."/>
            <person name="Vavikolanu K."/>
            <person name="Mehta A."/>
            <person name="Aluvathingal J."/>
            <person name="Nadendla S."/>
            <person name="Myers T."/>
            <person name="Yan Y."/>
            <person name="Sichtig H."/>
        </authorList>
    </citation>
    <scope>NUCLEOTIDE SEQUENCE [LARGE SCALE GENOMIC DNA]</scope>
    <source>
        <strain evidence="2 5">FDAARGOS_923</strain>
    </source>
</reference>
<feature type="transmembrane region" description="Helical" evidence="1">
    <location>
        <begin position="153"/>
        <end position="174"/>
    </location>
</feature>
<protein>
    <submittedName>
        <fullName evidence="2">ABC transporter permease subunit</fullName>
    </submittedName>
    <submittedName>
        <fullName evidence="3">Putative transmembrane protein YxlG</fullName>
    </submittedName>
</protein>
<feature type="transmembrane region" description="Helical" evidence="1">
    <location>
        <begin position="21"/>
        <end position="42"/>
    </location>
</feature>
<evidence type="ECO:0000313" key="4">
    <source>
        <dbReference type="Proteomes" id="UP000435910"/>
    </source>
</evidence>
<dbReference type="EMBL" id="CP065647">
    <property type="protein sequence ID" value="QPR73568.1"/>
    <property type="molecule type" value="Genomic_DNA"/>
</dbReference>
<organism evidence="3 4">
    <name type="scientific">Bacillus licheniformis</name>
    <dbReference type="NCBI Taxonomy" id="1402"/>
    <lineage>
        <taxon>Bacteria</taxon>
        <taxon>Bacillati</taxon>
        <taxon>Bacillota</taxon>
        <taxon>Bacilli</taxon>
        <taxon>Bacillales</taxon>
        <taxon>Bacillaceae</taxon>
        <taxon>Bacillus</taxon>
    </lineage>
</organism>
<dbReference type="PANTHER" id="PTHR43471">
    <property type="entry name" value="ABC TRANSPORTER PERMEASE"/>
    <property type="match status" value="1"/>
</dbReference>
<evidence type="ECO:0000313" key="2">
    <source>
        <dbReference type="EMBL" id="QPR73568.1"/>
    </source>
</evidence>
<feature type="transmembrane region" description="Helical" evidence="1">
    <location>
        <begin position="123"/>
        <end position="141"/>
    </location>
</feature>
<accession>A0A415J912</accession>
<gene>
    <name evidence="3" type="ORF">CHCC16736_2820</name>
    <name evidence="2" type="ORF">I6G80_04700</name>
</gene>
<dbReference type="EMBL" id="NILC01000023">
    <property type="protein sequence ID" value="TWL27499.1"/>
    <property type="molecule type" value="Genomic_DNA"/>
</dbReference>
<dbReference type="GO" id="GO:0005886">
    <property type="term" value="C:plasma membrane"/>
    <property type="evidence" value="ECO:0007669"/>
    <property type="project" value="UniProtKB-SubCell"/>
</dbReference>
<keyword evidence="1" id="KW-1133">Transmembrane helix</keyword>
<evidence type="ECO:0000313" key="5">
    <source>
        <dbReference type="Proteomes" id="UP000595038"/>
    </source>
</evidence>
<dbReference type="GO" id="GO:0140359">
    <property type="term" value="F:ABC-type transporter activity"/>
    <property type="evidence" value="ECO:0007669"/>
    <property type="project" value="InterPro"/>
</dbReference>
<keyword evidence="1 3" id="KW-0812">Transmembrane</keyword>
<dbReference type="AlphaFoldDB" id="A0A415J912"/>
<feature type="transmembrane region" description="Helical" evidence="1">
    <location>
        <begin position="181"/>
        <end position="202"/>
    </location>
</feature>
<feature type="transmembrane region" description="Helical" evidence="1">
    <location>
        <begin position="73"/>
        <end position="93"/>
    </location>
</feature>